<dbReference type="EMBL" id="JAHKRT010000003">
    <property type="protein sequence ID" value="MBU3077415.1"/>
    <property type="molecule type" value="Genomic_DNA"/>
</dbReference>
<organism evidence="1 2">
    <name type="scientific">Sphingomonas quercus</name>
    <dbReference type="NCBI Taxonomy" id="2842451"/>
    <lineage>
        <taxon>Bacteria</taxon>
        <taxon>Pseudomonadati</taxon>
        <taxon>Pseudomonadota</taxon>
        <taxon>Alphaproteobacteria</taxon>
        <taxon>Sphingomonadales</taxon>
        <taxon>Sphingomonadaceae</taxon>
        <taxon>Sphingomonas</taxon>
    </lineage>
</organism>
<accession>A0ABS6BGJ3</accession>
<protein>
    <recommendedName>
        <fullName evidence="3">Glycosyl transferase</fullName>
    </recommendedName>
</protein>
<dbReference type="RefSeq" id="WP_216321808.1">
    <property type="nucleotide sequence ID" value="NZ_JAHKRT010000003.1"/>
</dbReference>
<evidence type="ECO:0008006" key="3">
    <source>
        <dbReference type="Google" id="ProtNLM"/>
    </source>
</evidence>
<sequence length="375" mass="41507">MRSGRRPKVAFLFLGETLLVPHLWPIAERLATMAPDVDIDIWVSTSVHEALIGGWLAGMGTGQVRIRRAPGYRRHPELLHGENPPLPPKLPMLAGLLPHLLRAAVVVCAERTSLWLPRALPFLPLDFIMTQHGAGPVAVRGDKRRDAAKLLIVPSEIEKALLVQAGHDGARIHPVGYVKSGFRHGTDPRRLFATARPTLVYAPHWQRHRSSWWNWGREVVAMLAAQDRWNVILAPHQRLAEKDPAIVALFAGLADLPHVHADLHSFAMVDGSYMRAADLYLGDTSSQVVEFLASPRPCVFLNSHGVDWRAREDHHFWEYGQVIDRLDDLSAALDSAPLQQPRFEAAQRAFASRLGEIGDAPAERAAALVLAAARG</sequence>
<gene>
    <name evidence="1" type="ORF">KOF26_05990</name>
</gene>
<name>A0ABS6BGJ3_9SPHN</name>
<keyword evidence="2" id="KW-1185">Reference proteome</keyword>
<evidence type="ECO:0000313" key="2">
    <source>
        <dbReference type="Proteomes" id="UP000776276"/>
    </source>
</evidence>
<comment type="caution">
    <text evidence="1">The sequence shown here is derived from an EMBL/GenBank/DDBJ whole genome shotgun (WGS) entry which is preliminary data.</text>
</comment>
<reference evidence="1 2" key="1">
    <citation type="submission" date="2021-06" db="EMBL/GenBank/DDBJ databases">
        <title>Sphingomonas sp. XMGL2, whole genome shotgun sequencing project.</title>
        <authorList>
            <person name="Zhao G."/>
            <person name="Shen L."/>
        </authorList>
    </citation>
    <scope>NUCLEOTIDE SEQUENCE [LARGE SCALE GENOMIC DNA]</scope>
    <source>
        <strain evidence="1 2">XMGL2</strain>
    </source>
</reference>
<evidence type="ECO:0000313" key="1">
    <source>
        <dbReference type="EMBL" id="MBU3077415.1"/>
    </source>
</evidence>
<dbReference type="Proteomes" id="UP000776276">
    <property type="component" value="Unassembled WGS sequence"/>
</dbReference>
<proteinExistence type="predicted"/>